<accession>A0A4Y2RKZ4</accession>
<evidence type="ECO:0000313" key="2">
    <source>
        <dbReference type="Proteomes" id="UP000499080"/>
    </source>
</evidence>
<sequence>MCGAMFRVAAQYKASSALPLPGFKKKMFSELVDAAFITKRSISSPTKKKKRKKSEETRDSLIFKLFQKSLGKNNFNLVSLPPTTAGAHEHSLRA</sequence>
<organism evidence="1 2">
    <name type="scientific">Araneus ventricosus</name>
    <name type="common">Orbweaver spider</name>
    <name type="synonym">Epeira ventricosa</name>
    <dbReference type="NCBI Taxonomy" id="182803"/>
    <lineage>
        <taxon>Eukaryota</taxon>
        <taxon>Metazoa</taxon>
        <taxon>Ecdysozoa</taxon>
        <taxon>Arthropoda</taxon>
        <taxon>Chelicerata</taxon>
        <taxon>Arachnida</taxon>
        <taxon>Araneae</taxon>
        <taxon>Araneomorphae</taxon>
        <taxon>Entelegynae</taxon>
        <taxon>Araneoidea</taxon>
        <taxon>Araneidae</taxon>
        <taxon>Araneus</taxon>
    </lineage>
</organism>
<comment type="caution">
    <text evidence="1">The sequence shown here is derived from an EMBL/GenBank/DDBJ whole genome shotgun (WGS) entry which is preliminary data.</text>
</comment>
<dbReference type="AlphaFoldDB" id="A0A4Y2RKZ4"/>
<gene>
    <name evidence="1" type="ORF">AVEN_174227_1</name>
</gene>
<reference evidence="1 2" key="1">
    <citation type="journal article" date="2019" name="Sci. Rep.">
        <title>Orb-weaving spider Araneus ventricosus genome elucidates the spidroin gene catalogue.</title>
        <authorList>
            <person name="Kono N."/>
            <person name="Nakamura H."/>
            <person name="Ohtoshi R."/>
            <person name="Moran D.A.P."/>
            <person name="Shinohara A."/>
            <person name="Yoshida Y."/>
            <person name="Fujiwara M."/>
            <person name="Mori M."/>
            <person name="Tomita M."/>
            <person name="Arakawa K."/>
        </authorList>
    </citation>
    <scope>NUCLEOTIDE SEQUENCE [LARGE SCALE GENOMIC DNA]</scope>
</reference>
<name>A0A4Y2RKZ4_ARAVE</name>
<dbReference type="EMBL" id="BGPR01017495">
    <property type="protein sequence ID" value="GBN76331.1"/>
    <property type="molecule type" value="Genomic_DNA"/>
</dbReference>
<keyword evidence="2" id="KW-1185">Reference proteome</keyword>
<dbReference type="Proteomes" id="UP000499080">
    <property type="component" value="Unassembled WGS sequence"/>
</dbReference>
<protein>
    <submittedName>
        <fullName evidence="1">Uncharacterized protein</fullName>
    </submittedName>
</protein>
<dbReference type="OrthoDB" id="8195485at2759"/>
<evidence type="ECO:0000313" key="1">
    <source>
        <dbReference type="EMBL" id="GBN76331.1"/>
    </source>
</evidence>
<proteinExistence type="predicted"/>